<keyword evidence="2" id="KW-1185">Reference proteome</keyword>
<dbReference type="GeneID" id="73047945"/>
<gene>
    <name evidence="1" type="ORF">ACFO9K_21365</name>
</gene>
<name>A0ABD5Q7X3_9EURY</name>
<dbReference type="Proteomes" id="UP001595945">
    <property type="component" value="Unassembled WGS sequence"/>
</dbReference>
<dbReference type="EMBL" id="JBHSHT010000003">
    <property type="protein sequence ID" value="MFC4826809.1"/>
    <property type="molecule type" value="Genomic_DNA"/>
</dbReference>
<proteinExistence type="predicted"/>
<dbReference type="RefSeq" id="WP_254270766.1">
    <property type="nucleotide sequence ID" value="NZ_CP100403.1"/>
</dbReference>
<protein>
    <submittedName>
        <fullName evidence="1">Uncharacterized protein</fullName>
    </submittedName>
</protein>
<sequence length="116" mass="12847">MAELDQLPTTDSGHVVKQQAMEWMEGLDEPSEGELKDAVIPKPSDFSGSKYPTEISTVRITGTPEFIEAAGALLKPLLDFEDDTTRVEVNLQRTEDRDTGELTDNYALYLSIAERG</sequence>
<comment type="caution">
    <text evidence="1">The sequence shown here is derived from an EMBL/GenBank/DDBJ whole genome shotgun (WGS) entry which is preliminary data.</text>
</comment>
<accession>A0ABD5Q7X3</accession>
<organism evidence="1 2">
    <name type="scientific">Halorussus aquaticus</name>
    <dbReference type="NCBI Taxonomy" id="2953748"/>
    <lineage>
        <taxon>Archaea</taxon>
        <taxon>Methanobacteriati</taxon>
        <taxon>Methanobacteriota</taxon>
        <taxon>Stenosarchaea group</taxon>
        <taxon>Halobacteria</taxon>
        <taxon>Halobacteriales</taxon>
        <taxon>Haladaptataceae</taxon>
        <taxon>Halorussus</taxon>
    </lineage>
</organism>
<evidence type="ECO:0000313" key="1">
    <source>
        <dbReference type="EMBL" id="MFC4826809.1"/>
    </source>
</evidence>
<evidence type="ECO:0000313" key="2">
    <source>
        <dbReference type="Proteomes" id="UP001595945"/>
    </source>
</evidence>
<reference evidence="1 2" key="1">
    <citation type="journal article" date="2019" name="Int. J. Syst. Evol. Microbiol.">
        <title>The Global Catalogue of Microorganisms (GCM) 10K type strain sequencing project: providing services to taxonomists for standard genome sequencing and annotation.</title>
        <authorList>
            <consortium name="The Broad Institute Genomics Platform"/>
            <consortium name="The Broad Institute Genome Sequencing Center for Infectious Disease"/>
            <person name="Wu L."/>
            <person name="Ma J."/>
        </authorList>
    </citation>
    <scope>NUCLEOTIDE SEQUENCE [LARGE SCALE GENOMIC DNA]</scope>
    <source>
        <strain evidence="1 2">XZYJ18</strain>
    </source>
</reference>
<dbReference type="AlphaFoldDB" id="A0ABD5Q7X3"/>